<dbReference type="InterPro" id="IPR005078">
    <property type="entry name" value="Peptidase_C54"/>
</dbReference>
<evidence type="ECO:0000256" key="5">
    <source>
        <dbReference type="ARBA" id="ARBA00022670"/>
    </source>
</evidence>
<evidence type="ECO:0000313" key="13">
    <source>
        <dbReference type="EMBL" id="CAB3373627.1"/>
    </source>
</evidence>
<keyword evidence="14" id="KW-1185">Reference proteome</keyword>
<dbReference type="OrthoDB" id="2960936at2759"/>
<dbReference type="Proteomes" id="UP000494165">
    <property type="component" value="Unassembled WGS sequence"/>
</dbReference>
<evidence type="ECO:0000256" key="10">
    <source>
        <dbReference type="ARBA" id="ARBA00029362"/>
    </source>
</evidence>
<comment type="function">
    <text evidence="11">Cysteine protease that plays a key role in autophagy by mediating both proteolytic activation and delipidation of ATG8 family proteins.</text>
</comment>
<dbReference type="GO" id="GO:0016485">
    <property type="term" value="P:protein processing"/>
    <property type="evidence" value="ECO:0007669"/>
    <property type="project" value="TreeGrafter"/>
</dbReference>
<dbReference type="GO" id="GO:0035973">
    <property type="term" value="P:aggrephagy"/>
    <property type="evidence" value="ECO:0007669"/>
    <property type="project" value="TreeGrafter"/>
</dbReference>
<dbReference type="GO" id="GO:0000045">
    <property type="term" value="P:autophagosome assembly"/>
    <property type="evidence" value="ECO:0007669"/>
    <property type="project" value="TreeGrafter"/>
</dbReference>
<dbReference type="GO" id="GO:0005737">
    <property type="term" value="C:cytoplasm"/>
    <property type="evidence" value="ECO:0007669"/>
    <property type="project" value="UniProtKB-SubCell"/>
</dbReference>
<keyword evidence="8 11" id="KW-0653">Protein transport</keyword>
<keyword evidence="5 11" id="KW-0645">Protease</keyword>
<organism evidence="13 14">
    <name type="scientific">Cloeon dipterum</name>
    <dbReference type="NCBI Taxonomy" id="197152"/>
    <lineage>
        <taxon>Eukaryota</taxon>
        <taxon>Metazoa</taxon>
        <taxon>Ecdysozoa</taxon>
        <taxon>Arthropoda</taxon>
        <taxon>Hexapoda</taxon>
        <taxon>Insecta</taxon>
        <taxon>Pterygota</taxon>
        <taxon>Palaeoptera</taxon>
        <taxon>Ephemeroptera</taxon>
        <taxon>Pisciforma</taxon>
        <taxon>Baetidae</taxon>
        <taxon>Cloeon</taxon>
    </lineage>
</organism>
<dbReference type="PANTHER" id="PTHR22624">
    <property type="entry name" value="CYSTEINE PROTEASE ATG4"/>
    <property type="match status" value="1"/>
</dbReference>
<gene>
    <name evidence="13" type="ORF">CLODIP_2_CD11285</name>
</gene>
<accession>A0A8S1D6W7</accession>
<keyword evidence="7" id="KW-0788">Thiol protease</keyword>
<evidence type="ECO:0000256" key="6">
    <source>
        <dbReference type="ARBA" id="ARBA00022801"/>
    </source>
</evidence>
<comment type="catalytic activity">
    <reaction evidence="10">
        <text>[protein]-C-terminal L-amino acid-glycyl-phosphatidylethanolamide + H2O = [protein]-C-terminal L-amino acid-glycine + a 1,2-diacyl-sn-glycero-3-phosphoethanolamine</text>
        <dbReference type="Rhea" id="RHEA:67548"/>
        <dbReference type="Rhea" id="RHEA-COMP:17323"/>
        <dbReference type="Rhea" id="RHEA-COMP:17324"/>
        <dbReference type="ChEBI" id="CHEBI:15377"/>
        <dbReference type="ChEBI" id="CHEBI:64612"/>
        <dbReference type="ChEBI" id="CHEBI:172940"/>
        <dbReference type="ChEBI" id="CHEBI:172941"/>
    </reaction>
    <physiologicalReaction direction="left-to-right" evidence="10">
        <dbReference type="Rhea" id="RHEA:67549"/>
    </physiologicalReaction>
</comment>
<evidence type="ECO:0000256" key="8">
    <source>
        <dbReference type="ARBA" id="ARBA00022927"/>
    </source>
</evidence>
<feature type="domain" description="Peptidase C54 catalytic" evidence="12">
    <location>
        <begin position="58"/>
        <end position="306"/>
    </location>
</feature>
<dbReference type="SUPFAM" id="SSF54001">
    <property type="entry name" value="Cysteine proteinases"/>
    <property type="match status" value="1"/>
</dbReference>
<evidence type="ECO:0000313" key="14">
    <source>
        <dbReference type="Proteomes" id="UP000494165"/>
    </source>
</evidence>
<proteinExistence type="inferred from homology"/>
<evidence type="ECO:0000256" key="11">
    <source>
        <dbReference type="RuleBase" id="RU363115"/>
    </source>
</evidence>
<dbReference type="EMBL" id="CADEPI010000088">
    <property type="protein sequence ID" value="CAB3373627.1"/>
    <property type="molecule type" value="Genomic_DNA"/>
</dbReference>
<dbReference type="PANTHER" id="PTHR22624:SF49">
    <property type="entry name" value="CYSTEINE PROTEASE"/>
    <property type="match status" value="1"/>
</dbReference>
<keyword evidence="9 11" id="KW-0072">Autophagy</keyword>
<dbReference type="InterPro" id="IPR038765">
    <property type="entry name" value="Papain-like_cys_pep_sf"/>
</dbReference>
<dbReference type="GO" id="GO:0019786">
    <property type="term" value="F:protein-phosphatidylethanolamide deconjugating activity"/>
    <property type="evidence" value="ECO:0007669"/>
    <property type="project" value="InterPro"/>
</dbReference>
<protein>
    <recommendedName>
        <fullName evidence="11">Cysteine protease</fullName>
        <ecNumber evidence="11">3.4.22.-</ecNumber>
    </recommendedName>
</protein>
<evidence type="ECO:0000256" key="3">
    <source>
        <dbReference type="ARBA" id="ARBA00022448"/>
    </source>
</evidence>
<reference evidence="13 14" key="1">
    <citation type="submission" date="2020-04" db="EMBL/GenBank/DDBJ databases">
        <authorList>
            <person name="Alioto T."/>
            <person name="Alioto T."/>
            <person name="Gomez Garrido J."/>
        </authorList>
    </citation>
    <scope>NUCLEOTIDE SEQUENCE [LARGE SCALE GENOMIC DNA]</scope>
</reference>
<evidence type="ECO:0000256" key="7">
    <source>
        <dbReference type="ARBA" id="ARBA00022807"/>
    </source>
</evidence>
<sequence length="362" mass="40684">MQSYVASTSISLSAGMDMLFDAYLTHESLQCEPDDIPCTSDPVWILGEKYDANRELAAIRKDITSRLWFTYRKGFVPIGDSGITTDRGWGCMLRCGQMVIGQALLFMHLGRDWSMFEDNKSANYSIHQIALMGASSENKEVGQWFGPNTVAQVIKKLSPYDQWSSLEVHVALDNTLVIGDLKRLCLKQNKWSPLLLFLPLRLGLSEINPIYAESIKKCFSFPQSLGVIGGKPNHAMYFIGCVGNDLICLDPHKTQQAVRVTKECSKEDDISFHCQFATRSPILDLDPSMAICFFCATESDLDKLCQLLHDNLVVNEKQPLFVICSERPHDLSLSTMKAMEDSNNFFNQVDEGDSDDEFEMLG</sequence>
<evidence type="ECO:0000259" key="12">
    <source>
        <dbReference type="Pfam" id="PF03416"/>
    </source>
</evidence>
<comment type="subcellular location">
    <subcellularLocation>
        <location evidence="1 11">Cytoplasm</location>
    </subcellularLocation>
</comment>
<evidence type="ECO:0000256" key="4">
    <source>
        <dbReference type="ARBA" id="ARBA00022490"/>
    </source>
</evidence>
<dbReference type="GO" id="GO:0015031">
    <property type="term" value="P:protein transport"/>
    <property type="evidence" value="ECO:0007669"/>
    <property type="project" value="UniProtKB-KW"/>
</dbReference>
<comment type="similarity">
    <text evidence="2 11">Belongs to the peptidase C54 family.</text>
</comment>
<evidence type="ECO:0000256" key="2">
    <source>
        <dbReference type="ARBA" id="ARBA00010958"/>
    </source>
</evidence>
<dbReference type="GO" id="GO:0034727">
    <property type="term" value="P:piecemeal microautophagy of the nucleus"/>
    <property type="evidence" value="ECO:0007669"/>
    <property type="project" value="TreeGrafter"/>
</dbReference>
<dbReference type="AlphaFoldDB" id="A0A8S1D6W7"/>
<comment type="caution">
    <text evidence="13">The sequence shown here is derived from an EMBL/GenBank/DDBJ whole genome shotgun (WGS) entry which is preliminary data.</text>
</comment>
<dbReference type="GO" id="GO:0000423">
    <property type="term" value="P:mitophagy"/>
    <property type="evidence" value="ECO:0007669"/>
    <property type="project" value="TreeGrafter"/>
</dbReference>
<evidence type="ECO:0000256" key="9">
    <source>
        <dbReference type="ARBA" id="ARBA00023006"/>
    </source>
</evidence>
<keyword evidence="3" id="KW-0813">Transport</keyword>
<evidence type="ECO:0000256" key="1">
    <source>
        <dbReference type="ARBA" id="ARBA00004496"/>
    </source>
</evidence>
<keyword evidence="4 11" id="KW-0963">Cytoplasm</keyword>
<name>A0A8S1D6W7_9INSE</name>
<dbReference type="InterPro" id="IPR046792">
    <property type="entry name" value="Peptidase_C54_cat"/>
</dbReference>
<dbReference type="GO" id="GO:0004197">
    <property type="term" value="F:cysteine-type endopeptidase activity"/>
    <property type="evidence" value="ECO:0007669"/>
    <property type="project" value="TreeGrafter"/>
</dbReference>
<dbReference type="EC" id="3.4.22.-" evidence="11"/>
<keyword evidence="6 11" id="KW-0378">Hydrolase</keyword>
<dbReference type="Pfam" id="PF03416">
    <property type="entry name" value="Peptidase_C54"/>
    <property type="match status" value="1"/>
</dbReference>